<dbReference type="PANTHER" id="PTHR43752:SF2">
    <property type="entry name" value="BNR_ASP-BOX REPEAT FAMILY PROTEIN"/>
    <property type="match status" value="1"/>
</dbReference>
<organism evidence="3 4">
    <name type="scientific">Blastopirellula marina DSM 3645</name>
    <dbReference type="NCBI Taxonomy" id="314230"/>
    <lineage>
        <taxon>Bacteria</taxon>
        <taxon>Pseudomonadati</taxon>
        <taxon>Planctomycetota</taxon>
        <taxon>Planctomycetia</taxon>
        <taxon>Pirellulales</taxon>
        <taxon>Pirellulaceae</taxon>
        <taxon>Blastopirellula</taxon>
    </lineage>
</organism>
<dbReference type="InterPro" id="IPR036278">
    <property type="entry name" value="Sialidase_sf"/>
</dbReference>
<dbReference type="SUPFAM" id="SSF50939">
    <property type="entry name" value="Sialidases"/>
    <property type="match status" value="1"/>
</dbReference>
<feature type="chain" id="PRO_5002664910" description="Sialidase domain-containing protein" evidence="1">
    <location>
        <begin position="20"/>
        <end position="372"/>
    </location>
</feature>
<dbReference type="InterPro" id="IPR011040">
    <property type="entry name" value="Sialidase"/>
</dbReference>
<evidence type="ECO:0000259" key="2">
    <source>
        <dbReference type="Pfam" id="PF13088"/>
    </source>
</evidence>
<dbReference type="OrthoDB" id="41724at2"/>
<dbReference type="PANTHER" id="PTHR43752">
    <property type="entry name" value="BNR/ASP-BOX REPEAT FAMILY PROTEIN"/>
    <property type="match status" value="1"/>
</dbReference>
<keyword evidence="1" id="KW-0732">Signal</keyword>
<dbReference type="Gene3D" id="2.120.10.10">
    <property type="match status" value="1"/>
</dbReference>
<dbReference type="HOGENOM" id="CLU_007128_1_0_0"/>
<comment type="caution">
    <text evidence="3">The sequence shown here is derived from an EMBL/GenBank/DDBJ whole genome shotgun (WGS) entry which is preliminary data.</text>
</comment>
<dbReference type="STRING" id="314230.DSM3645_01685"/>
<feature type="signal peptide" evidence="1">
    <location>
        <begin position="1"/>
        <end position="19"/>
    </location>
</feature>
<sequence length="372" mass="40774">MKRYGFPLLLLLIASLASAESDSETVATDMLTSQPGVVSVEYLTDGAPHDSCHASTIAHTPAGFVAAWFGGTREGAKDVGIYFNRQVDGKWITPVEVANGVQYVSPTGKEHRHPCWNPVLHQAQEGPLMLFYKCGPTPSTWWGMLMTSDDSGVTWSEPQRLPEGIDGPVKNKAIEHDGRLVCPSSSENHGWRLHLEITSDQGRAWTRVGPLNDGTKIGAIQPSVLVYPNGRWQILARDRNNNGNVWSTWSDDQGITWTPLVSTGLPNPNSGTDAVMLADGRALLVYNHTHRSGPFPSGRNMLNVAVSQDGRTWEAALVLEKSAGEFSYPAVIQTPDGLVHITYTWRRKKIRHVTVDPTKLTAKPIVDGAWPQ</sequence>
<feature type="domain" description="Sialidase" evidence="2">
    <location>
        <begin position="64"/>
        <end position="341"/>
    </location>
</feature>
<protein>
    <recommendedName>
        <fullName evidence="2">Sialidase domain-containing protein</fullName>
    </recommendedName>
</protein>
<dbReference type="Pfam" id="PF13088">
    <property type="entry name" value="BNR_2"/>
    <property type="match status" value="1"/>
</dbReference>
<gene>
    <name evidence="3" type="ORF">DSM3645_01685</name>
</gene>
<dbReference type="AlphaFoldDB" id="A3ZN56"/>
<name>A3ZN56_9BACT</name>
<evidence type="ECO:0000313" key="3">
    <source>
        <dbReference type="EMBL" id="EAQ82385.1"/>
    </source>
</evidence>
<dbReference type="EMBL" id="AANZ01000002">
    <property type="protein sequence ID" value="EAQ82385.1"/>
    <property type="molecule type" value="Genomic_DNA"/>
</dbReference>
<proteinExistence type="predicted"/>
<dbReference type="CDD" id="cd15482">
    <property type="entry name" value="Sialidase_non-viral"/>
    <property type="match status" value="1"/>
</dbReference>
<evidence type="ECO:0000256" key="1">
    <source>
        <dbReference type="SAM" id="SignalP"/>
    </source>
</evidence>
<accession>A3ZN56</accession>
<reference evidence="3 4" key="1">
    <citation type="submission" date="2006-02" db="EMBL/GenBank/DDBJ databases">
        <authorList>
            <person name="Amann R."/>
            <person name="Ferriera S."/>
            <person name="Johnson J."/>
            <person name="Kravitz S."/>
            <person name="Halpern A."/>
            <person name="Remington K."/>
            <person name="Beeson K."/>
            <person name="Tran B."/>
            <person name="Rogers Y.-H."/>
            <person name="Friedman R."/>
            <person name="Venter J.C."/>
        </authorList>
    </citation>
    <scope>NUCLEOTIDE SEQUENCE [LARGE SCALE GENOMIC DNA]</scope>
    <source>
        <strain evidence="3 4">DSM 3645</strain>
    </source>
</reference>
<dbReference type="RefSeq" id="WP_002650228.1">
    <property type="nucleotide sequence ID" value="NZ_AANZ01000002.1"/>
</dbReference>
<evidence type="ECO:0000313" key="4">
    <source>
        <dbReference type="Proteomes" id="UP000004358"/>
    </source>
</evidence>
<dbReference type="Proteomes" id="UP000004358">
    <property type="component" value="Unassembled WGS sequence"/>
</dbReference>